<proteinExistence type="predicted"/>
<sequence length="119" mass="13481">MDQPKFEFSHVGVNADSREEANEKVNLLAAMFGLEARTNRKGSPFVGHEIEIMAGNPVGTHGHLAFYTDDMEKALQYFEEKEIKINMDSAKRREDGSIYVIYLQDEIAGFAIQLINKKD</sequence>
<evidence type="ECO:0000259" key="1">
    <source>
        <dbReference type="PROSITE" id="PS51819"/>
    </source>
</evidence>
<gene>
    <name evidence="2" type="ORF">KGMB01110_00020</name>
</gene>
<comment type="caution">
    <text evidence="2">The sequence shown here is derived from an EMBL/GenBank/DDBJ whole genome shotgun (WGS) entry which is preliminary data.</text>
</comment>
<evidence type="ECO:0000313" key="3">
    <source>
        <dbReference type="Proteomes" id="UP000265643"/>
    </source>
</evidence>
<dbReference type="EMBL" id="BHGK01000001">
    <property type="protein sequence ID" value="GCA65566.1"/>
    <property type="molecule type" value="Genomic_DNA"/>
</dbReference>
<dbReference type="InterPro" id="IPR037523">
    <property type="entry name" value="VOC_core"/>
</dbReference>
<dbReference type="PROSITE" id="PS51819">
    <property type="entry name" value="VOC"/>
    <property type="match status" value="1"/>
</dbReference>
<dbReference type="Gene3D" id="3.10.180.10">
    <property type="entry name" value="2,3-Dihydroxybiphenyl 1,2-Dioxygenase, domain 1"/>
    <property type="match status" value="1"/>
</dbReference>
<accession>A0A391P0Z6</accession>
<dbReference type="CDD" id="cd06587">
    <property type="entry name" value="VOC"/>
    <property type="match status" value="1"/>
</dbReference>
<dbReference type="SUPFAM" id="SSF54593">
    <property type="entry name" value="Glyoxalase/Bleomycin resistance protein/Dihydroxybiphenyl dioxygenase"/>
    <property type="match status" value="1"/>
</dbReference>
<name>A0A391P0Z6_9FIRM</name>
<reference evidence="3" key="1">
    <citation type="submission" date="2018-09" db="EMBL/GenBank/DDBJ databases">
        <title>Draft Genome Sequence of Mediterraneibacter sp. KCTC 15684.</title>
        <authorList>
            <person name="Kim J.S."/>
            <person name="Han K.I."/>
            <person name="Suh M.K."/>
            <person name="Lee K.C."/>
            <person name="Eom M.K."/>
            <person name="Lee J.H."/>
            <person name="Park S.H."/>
            <person name="Kang S.W."/>
            <person name="Park J.E."/>
            <person name="Oh B.S."/>
            <person name="Yu S.Y."/>
            <person name="Choi S.H."/>
            <person name="Lee D.H."/>
            <person name="Yoon H."/>
            <person name="Kim B."/>
            <person name="Yang S.J."/>
            <person name="Lee J.S."/>
        </authorList>
    </citation>
    <scope>NUCLEOTIDE SEQUENCE [LARGE SCALE GENOMIC DNA]</scope>
    <source>
        <strain evidence="3">KCTC 15684</strain>
    </source>
</reference>
<dbReference type="InterPro" id="IPR029068">
    <property type="entry name" value="Glyas_Bleomycin-R_OHBP_Dase"/>
</dbReference>
<dbReference type="RefSeq" id="WP_117602262.1">
    <property type="nucleotide sequence ID" value="NZ_BHGK01000001.1"/>
</dbReference>
<keyword evidence="3" id="KW-1185">Reference proteome</keyword>
<dbReference type="AlphaFoldDB" id="A0A391P0Z6"/>
<protein>
    <recommendedName>
        <fullName evidence="1">VOC domain-containing protein</fullName>
    </recommendedName>
</protein>
<dbReference type="Proteomes" id="UP000265643">
    <property type="component" value="Unassembled WGS sequence"/>
</dbReference>
<organism evidence="2 3">
    <name type="scientific">Mediterraneibacter butyricigenes</name>
    <dbReference type="NCBI Taxonomy" id="2316025"/>
    <lineage>
        <taxon>Bacteria</taxon>
        <taxon>Bacillati</taxon>
        <taxon>Bacillota</taxon>
        <taxon>Clostridia</taxon>
        <taxon>Lachnospirales</taxon>
        <taxon>Lachnospiraceae</taxon>
        <taxon>Mediterraneibacter</taxon>
    </lineage>
</organism>
<evidence type="ECO:0000313" key="2">
    <source>
        <dbReference type="EMBL" id="GCA65566.1"/>
    </source>
</evidence>
<feature type="domain" description="VOC" evidence="1">
    <location>
        <begin position="7"/>
        <end position="117"/>
    </location>
</feature>